<protein>
    <submittedName>
        <fullName evidence="6">MFS transporter permease</fullName>
    </submittedName>
</protein>
<feature type="domain" description="Major facilitator superfamily (MFS) profile" evidence="5">
    <location>
        <begin position="9"/>
        <end position="400"/>
    </location>
</feature>
<evidence type="ECO:0000256" key="2">
    <source>
        <dbReference type="ARBA" id="ARBA00022989"/>
    </source>
</evidence>
<proteinExistence type="predicted"/>
<dbReference type="SUPFAM" id="SSF103473">
    <property type="entry name" value="MFS general substrate transporter"/>
    <property type="match status" value="1"/>
</dbReference>
<feature type="transmembrane region" description="Helical" evidence="4">
    <location>
        <begin position="163"/>
        <end position="181"/>
    </location>
</feature>
<feature type="transmembrane region" description="Helical" evidence="4">
    <location>
        <begin position="375"/>
        <end position="396"/>
    </location>
</feature>
<evidence type="ECO:0000259" key="5">
    <source>
        <dbReference type="PROSITE" id="PS50850"/>
    </source>
</evidence>
<evidence type="ECO:0000256" key="1">
    <source>
        <dbReference type="ARBA" id="ARBA00022692"/>
    </source>
</evidence>
<feature type="transmembrane region" description="Helical" evidence="4">
    <location>
        <begin position="312"/>
        <end position="337"/>
    </location>
</feature>
<dbReference type="InterPro" id="IPR011701">
    <property type="entry name" value="MFS"/>
</dbReference>
<dbReference type="Gene3D" id="1.20.1250.20">
    <property type="entry name" value="MFS general substrate transporter like domains"/>
    <property type="match status" value="2"/>
</dbReference>
<feature type="transmembrane region" description="Helical" evidence="4">
    <location>
        <begin position="135"/>
        <end position="157"/>
    </location>
</feature>
<sequence length="413" mass="43468">MLRRIPDRNIWLIYGAIFLLGLAYGIAISLTAVFLNERGFTKTDIGLLASCFALGIVLLSLPMDTLIRRFSAKTTLVLSLAGYAAAIGAFPLLPGFAAIAAVRFLDGACSVGIWVSCETILLARSDKDNKAFITSIYAISMALGYVLGPLCAPTILALSSMRAAFLLSCVISLIAAVLVFARLDRDLPGISEAHGEPDAAAGAGPAASSASSASSASILWRIKTACFATFAYGYFQASVVLFLPLYLMASKGVTRDQTIQIPAYFAAGMLAFTNVFGRLGDRRGHLSLMRALGAIGTLMILGFVYLDRYDVMCAAVLVAGATLASISPLSLALQGVVTAPRDYSRANSIYNVFYAAGMLLGPPVSSAIYEASGGVAMLYHLAALWAAFVAFAFVFAGDDPASRRARGRVEAPA</sequence>
<keyword evidence="2 4" id="KW-1133">Transmembrane helix</keyword>
<feature type="transmembrane region" description="Helical" evidence="4">
    <location>
        <begin position="45"/>
        <end position="63"/>
    </location>
</feature>
<comment type="caution">
    <text evidence="6">The sequence shown here is derived from an EMBL/GenBank/DDBJ whole genome shotgun (WGS) entry which is preliminary data.</text>
</comment>
<feature type="transmembrane region" description="Helical" evidence="4">
    <location>
        <begin position="259"/>
        <end position="276"/>
    </location>
</feature>
<evidence type="ECO:0000313" key="7">
    <source>
        <dbReference type="Proteomes" id="UP000075502"/>
    </source>
</evidence>
<keyword evidence="1 4" id="KW-0812">Transmembrane</keyword>
<evidence type="ECO:0000313" key="6">
    <source>
        <dbReference type="EMBL" id="KYG03714.1"/>
    </source>
</evidence>
<organism evidence="6 7">
    <name type="scientific">Sorangium cellulosum</name>
    <name type="common">Polyangium cellulosum</name>
    <dbReference type="NCBI Taxonomy" id="56"/>
    <lineage>
        <taxon>Bacteria</taxon>
        <taxon>Pseudomonadati</taxon>
        <taxon>Myxococcota</taxon>
        <taxon>Polyangia</taxon>
        <taxon>Polyangiales</taxon>
        <taxon>Polyangiaceae</taxon>
        <taxon>Sorangium</taxon>
    </lineage>
</organism>
<feature type="transmembrane region" description="Helical" evidence="4">
    <location>
        <begin position="349"/>
        <end position="369"/>
    </location>
</feature>
<dbReference type="InterPro" id="IPR020846">
    <property type="entry name" value="MFS_dom"/>
</dbReference>
<keyword evidence="3 4" id="KW-0472">Membrane</keyword>
<dbReference type="PANTHER" id="PTHR23521">
    <property type="entry name" value="TRANSPORTER MFS SUPERFAMILY"/>
    <property type="match status" value="1"/>
</dbReference>
<feature type="transmembrane region" description="Helical" evidence="4">
    <location>
        <begin position="288"/>
        <end position="306"/>
    </location>
</feature>
<dbReference type="PANTHER" id="PTHR23521:SF2">
    <property type="entry name" value="TRANSPORTER MFS SUPERFAMILY"/>
    <property type="match status" value="1"/>
</dbReference>
<feature type="transmembrane region" description="Helical" evidence="4">
    <location>
        <begin position="75"/>
        <end position="93"/>
    </location>
</feature>
<name>A0A150TG98_SORCE</name>
<dbReference type="InterPro" id="IPR036259">
    <property type="entry name" value="MFS_trans_sf"/>
</dbReference>
<accession>A0A150TG98</accession>
<evidence type="ECO:0000256" key="3">
    <source>
        <dbReference type="ARBA" id="ARBA00023136"/>
    </source>
</evidence>
<dbReference type="PROSITE" id="PS50850">
    <property type="entry name" value="MFS"/>
    <property type="match status" value="1"/>
</dbReference>
<evidence type="ECO:0000256" key="4">
    <source>
        <dbReference type="SAM" id="Phobius"/>
    </source>
</evidence>
<feature type="transmembrane region" description="Helical" evidence="4">
    <location>
        <begin position="99"/>
        <end position="123"/>
    </location>
</feature>
<dbReference type="GO" id="GO:0022857">
    <property type="term" value="F:transmembrane transporter activity"/>
    <property type="evidence" value="ECO:0007669"/>
    <property type="project" value="InterPro"/>
</dbReference>
<dbReference type="GO" id="GO:0005886">
    <property type="term" value="C:plasma membrane"/>
    <property type="evidence" value="ECO:0007669"/>
    <property type="project" value="TreeGrafter"/>
</dbReference>
<dbReference type="Pfam" id="PF07690">
    <property type="entry name" value="MFS_1"/>
    <property type="match status" value="1"/>
</dbReference>
<feature type="transmembrane region" description="Helical" evidence="4">
    <location>
        <begin position="12"/>
        <end position="33"/>
    </location>
</feature>
<gene>
    <name evidence="6" type="ORF">BE21_50285</name>
</gene>
<reference evidence="6 7" key="1">
    <citation type="submission" date="2014-02" db="EMBL/GenBank/DDBJ databases">
        <title>The small core and large imbalanced accessory genome model reveals a collaborative survival strategy of Sorangium cellulosum strains in nature.</title>
        <authorList>
            <person name="Han K."/>
            <person name="Peng R."/>
            <person name="Blom J."/>
            <person name="Li Y.-Z."/>
        </authorList>
    </citation>
    <scope>NUCLEOTIDE SEQUENCE [LARGE SCALE GENOMIC DNA]</scope>
    <source>
        <strain evidence="6 7">So0007-03</strain>
    </source>
</reference>
<dbReference type="Proteomes" id="UP000075502">
    <property type="component" value="Unassembled WGS sequence"/>
</dbReference>
<dbReference type="AlphaFoldDB" id="A0A150TG98"/>
<feature type="transmembrane region" description="Helical" evidence="4">
    <location>
        <begin position="225"/>
        <end position="247"/>
    </location>
</feature>
<dbReference type="EMBL" id="JEME01002616">
    <property type="protein sequence ID" value="KYG03714.1"/>
    <property type="molecule type" value="Genomic_DNA"/>
</dbReference>